<evidence type="ECO:0000259" key="4">
    <source>
        <dbReference type="Pfam" id="PF08622"/>
    </source>
</evidence>
<evidence type="ECO:0000313" key="7">
    <source>
        <dbReference type="Proteomes" id="UP000005220"/>
    </source>
</evidence>
<dbReference type="eggNOG" id="ENOG502QQBB">
    <property type="taxonomic scope" value="Eukaryota"/>
</dbReference>
<dbReference type="GeneID" id="13883150"/>
<keyword evidence="3" id="KW-0963">Cytoplasm</keyword>
<evidence type="ECO:0000256" key="3">
    <source>
        <dbReference type="ARBA" id="ARBA00022490"/>
    </source>
</evidence>
<dbReference type="InterPro" id="IPR013931">
    <property type="entry name" value="Svf1-like_N"/>
</dbReference>
<evidence type="ECO:0000256" key="2">
    <source>
        <dbReference type="ARBA" id="ARBA00009069"/>
    </source>
</evidence>
<evidence type="ECO:0000259" key="5">
    <source>
        <dbReference type="Pfam" id="PF17187"/>
    </source>
</evidence>
<dbReference type="Pfam" id="PF17187">
    <property type="entry name" value="Svf1_C"/>
    <property type="match status" value="1"/>
</dbReference>
<sequence length="409" mass="47235">MSGKTGDKVSFIPVEVVDPKEFKDSNSYKIIDNIKELSWNLPLHLSKTNKKHRLLSGIKSMNSKLETQTVYFIDLNSKISGFIQILYSNVMNGFYKGFQLNFKFFSCDKDVNQEFEIWESFKIDNVEFIKKHDDLYMGAVGNGISFKFHHGNDDHYMGTLRIKTNLRDRNIRFDLHVDLGDGFIINPNGSSIYLTKPVSIDNIDTIDKSVVKGYMRHLFVPKGKINGTIEYEKDKIKKTIELNEIPIAYLDAVQGLLPSKAAKRWNFMFFKSANYTILVIEYQTTPEYDNQKITMWSILHKDEIISIGSQVDNDEVVKFKQTQLDSTNGWRYPTAMSFNFRKSDTETYKLKLSKMNLVNRYDILGELPSIIRKLASGIANIKPFLYQYCQAARFMEEDGICIAESTFIS</sequence>
<dbReference type="AlphaFoldDB" id="H2AVL3"/>
<accession>H2AVL3</accession>
<dbReference type="EMBL" id="HE650825">
    <property type="protein sequence ID" value="CCF58413.1"/>
    <property type="molecule type" value="Genomic_DNA"/>
</dbReference>
<evidence type="ECO:0000313" key="6">
    <source>
        <dbReference type="EMBL" id="CCF58413.1"/>
    </source>
</evidence>
<dbReference type="InterPro" id="IPR033394">
    <property type="entry name" value="Svf1-like_C"/>
</dbReference>
<dbReference type="OrthoDB" id="2590239at2759"/>
<protein>
    <recommendedName>
        <fullName evidence="8">Svf1-like C-terminal domain-containing protein</fullName>
    </recommendedName>
</protein>
<comment type="similarity">
    <text evidence="2">Belongs to the SVF1 family.</text>
</comment>
<dbReference type="Proteomes" id="UP000005220">
    <property type="component" value="Chromosome 5"/>
</dbReference>
<keyword evidence="7" id="KW-1185">Reference proteome</keyword>
<comment type="subcellular location">
    <subcellularLocation>
        <location evidence="1">Cytoplasm</location>
    </subcellularLocation>
</comment>
<dbReference type="PANTHER" id="PTHR47107">
    <property type="entry name" value="SVF1-LIKE PROTEIN YDR222W-RELATED"/>
    <property type="match status" value="1"/>
</dbReference>
<dbReference type="FunCoup" id="H2AVL3">
    <property type="interactions" value="73"/>
</dbReference>
<organism evidence="6 7">
    <name type="scientific">Kazachstania africana (strain ATCC 22294 / BCRC 22015 / CBS 2517 / CECT 1963 / NBRC 1671 / NRRL Y-8276)</name>
    <name type="common">Yeast</name>
    <name type="synonym">Kluyveromyces africanus</name>
    <dbReference type="NCBI Taxonomy" id="1071382"/>
    <lineage>
        <taxon>Eukaryota</taxon>
        <taxon>Fungi</taxon>
        <taxon>Dikarya</taxon>
        <taxon>Ascomycota</taxon>
        <taxon>Saccharomycotina</taxon>
        <taxon>Saccharomycetes</taxon>
        <taxon>Saccharomycetales</taxon>
        <taxon>Saccharomycetaceae</taxon>
        <taxon>Kazachstania</taxon>
    </lineage>
</organism>
<dbReference type="HOGENOM" id="CLU_030205_0_0_1"/>
<feature type="domain" description="Svf1-like C-terminal" evidence="5">
    <location>
        <begin position="258"/>
        <end position="409"/>
    </location>
</feature>
<name>H2AVL3_KAZAF</name>
<gene>
    <name evidence="6" type="primary">KAFR0E02600</name>
    <name evidence="6" type="ORF">KAFR_0E02600</name>
</gene>
<evidence type="ECO:0008006" key="8">
    <source>
        <dbReference type="Google" id="ProtNLM"/>
    </source>
</evidence>
<dbReference type="Pfam" id="PF08622">
    <property type="entry name" value="Svf1"/>
    <property type="match status" value="1"/>
</dbReference>
<dbReference type="InParanoid" id="H2AVL3"/>
<dbReference type="KEGG" id="kaf:KAFR_0E02600"/>
<dbReference type="PANTHER" id="PTHR47107:SF1">
    <property type="entry name" value="CERAMIDE-BINDING PROTEIN SVF1-RELATED"/>
    <property type="match status" value="1"/>
</dbReference>
<reference evidence="6 7" key="1">
    <citation type="journal article" date="2011" name="Proc. Natl. Acad. Sci. U.S.A.">
        <title>Evolutionary erosion of yeast sex chromosomes by mating-type switching accidents.</title>
        <authorList>
            <person name="Gordon J.L."/>
            <person name="Armisen D."/>
            <person name="Proux-Wera E."/>
            <person name="Oheigeartaigh S.S."/>
            <person name="Byrne K.P."/>
            <person name="Wolfe K.H."/>
        </authorList>
    </citation>
    <scope>NUCLEOTIDE SEQUENCE [LARGE SCALE GENOMIC DNA]</scope>
    <source>
        <strain evidence="7">ATCC 22294 / BCRC 22015 / CBS 2517 / CECT 1963 / NBRC 1671 / NRRL Y-8276</strain>
    </source>
</reference>
<dbReference type="GO" id="GO:0006979">
    <property type="term" value="P:response to oxidative stress"/>
    <property type="evidence" value="ECO:0007669"/>
    <property type="project" value="InterPro"/>
</dbReference>
<dbReference type="RefSeq" id="XP_003957548.1">
    <property type="nucleotide sequence ID" value="XM_003957499.1"/>
</dbReference>
<dbReference type="InterPro" id="IPR051385">
    <property type="entry name" value="Ceramide-binding_SVF1"/>
</dbReference>
<dbReference type="GO" id="GO:0005737">
    <property type="term" value="C:cytoplasm"/>
    <property type="evidence" value="ECO:0007669"/>
    <property type="project" value="UniProtKB-SubCell"/>
</dbReference>
<proteinExistence type="inferred from homology"/>
<evidence type="ECO:0000256" key="1">
    <source>
        <dbReference type="ARBA" id="ARBA00004496"/>
    </source>
</evidence>
<feature type="domain" description="Svf1-like N-terminal" evidence="4">
    <location>
        <begin position="66"/>
        <end position="254"/>
    </location>
</feature>